<dbReference type="Proteomes" id="UP000319004">
    <property type="component" value="Chromosome"/>
</dbReference>
<dbReference type="OrthoDB" id="290144at2"/>
<dbReference type="PANTHER" id="PTHR37529:SF1">
    <property type="entry name" value="TRANSPOSASE INSG FOR INSERTION SEQUENCE ELEMENT IS4-RELATED"/>
    <property type="match status" value="1"/>
</dbReference>
<dbReference type="EMBL" id="CP037423">
    <property type="protein sequence ID" value="QDV47440.1"/>
    <property type="molecule type" value="Genomic_DNA"/>
</dbReference>
<organism evidence="3 4">
    <name type="scientific">Stieleria neptunia</name>
    <dbReference type="NCBI Taxonomy" id="2527979"/>
    <lineage>
        <taxon>Bacteria</taxon>
        <taxon>Pseudomonadati</taxon>
        <taxon>Planctomycetota</taxon>
        <taxon>Planctomycetia</taxon>
        <taxon>Pirellulales</taxon>
        <taxon>Pirellulaceae</taxon>
        <taxon>Stieleria</taxon>
    </lineage>
</organism>
<dbReference type="GO" id="GO:0003677">
    <property type="term" value="F:DNA binding"/>
    <property type="evidence" value="ECO:0007669"/>
    <property type="project" value="InterPro"/>
</dbReference>
<feature type="region of interest" description="Disordered" evidence="1">
    <location>
        <begin position="437"/>
        <end position="461"/>
    </location>
</feature>
<protein>
    <submittedName>
        <fullName evidence="3">Transposase DDE domain protein</fullName>
    </submittedName>
</protein>
<proteinExistence type="predicted"/>
<reference evidence="3 4" key="1">
    <citation type="submission" date="2019-03" db="EMBL/GenBank/DDBJ databases">
        <title>Deep-cultivation of Planctomycetes and their phenomic and genomic characterization uncovers novel biology.</title>
        <authorList>
            <person name="Wiegand S."/>
            <person name="Jogler M."/>
            <person name="Boedeker C."/>
            <person name="Pinto D."/>
            <person name="Vollmers J."/>
            <person name="Rivas-Marin E."/>
            <person name="Kohn T."/>
            <person name="Peeters S.H."/>
            <person name="Heuer A."/>
            <person name="Rast P."/>
            <person name="Oberbeckmann S."/>
            <person name="Bunk B."/>
            <person name="Jeske O."/>
            <person name="Meyerdierks A."/>
            <person name="Storesund J.E."/>
            <person name="Kallscheuer N."/>
            <person name="Luecker S."/>
            <person name="Lage O.M."/>
            <person name="Pohl T."/>
            <person name="Merkel B.J."/>
            <person name="Hornburger P."/>
            <person name="Mueller R.-W."/>
            <person name="Bruemmer F."/>
            <person name="Labrenz M."/>
            <person name="Spormann A.M."/>
            <person name="Op den Camp H."/>
            <person name="Overmann J."/>
            <person name="Amann R."/>
            <person name="Jetten M.S.M."/>
            <person name="Mascher T."/>
            <person name="Medema M.H."/>
            <person name="Devos D.P."/>
            <person name="Kaster A.-K."/>
            <person name="Ovreas L."/>
            <person name="Rohde M."/>
            <person name="Galperin M.Y."/>
            <person name="Jogler C."/>
        </authorList>
    </citation>
    <scope>NUCLEOTIDE SEQUENCE [LARGE SCALE GENOMIC DNA]</scope>
    <source>
        <strain evidence="3 4">Enr13</strain>
    </source>
</reference>
<accession>A0A518I2V4</accession>
<dbReference type="InterPro" id="IPR012337">
    <property type="entry name" value="RNaseH-like_sf"/>
</dbReference>
<keyword evidence="4" id="KW-1185">Reference proteome</keyword>
<evidence type="ECO:0000313" key="4">
    <source>
        <dbReference type="Proteomes" id="UP000319004"/>
    </source>
</evidence>
<dbReference type="Gene3D" id="3.90.350.10">
    <property type="entry name" value="Transposase Inhibitor Protein From Tn5, Chain A, domain 1"/>
    <property type="match status" value="1"/>
</dbReference>
<evidence type="ECO:0000256" key="1">
    <source>
        <dbReference type="SAM" id="MobiDB-lite"/>
    </source>
</evidence>
<gene>
    <name evidence="3" type="ORF">Enr13x_73490</name>
</gene>
<dbReference type="InterPro" id="IPR002559">
    <property type="entry name" value="Transposase_11"/>
</dbReference>
<dbReference type="RefSeq" id="WP_145391552.1">
    <property type="nucleotide sequence ID" value="NZ_CP037423.1"/>
</dbReference>
<dbReference type="PANTHER" id="PTHR37529">
    <property type="entry name" value="TRANSPOSASE INSG FOR INSERTION SEQUENCE ELEMENT IS4-RELATED"/>
    <property type="match status" value="1"/>
</dbReference>
<dbReference type="AlphaFoldDB" id="A0A518I2V4"/>
<dbReference type="KEGG" id="snep:Enr13x_73490"/>
<sequence>MNDQSNDSAFTVQSKVGRASSLVIDLLLPHAKVHEICAEIGHKFNESPYTPMVVVWMFISQVLSKNHNCQQAVIKLNSWRIVQGLKRVSSETTSYCKARLKLPEALFTKLLNWTSQCCEESSNESWLFRGRIVEMVDGWTVTMADTAKNQAEYPQPKSQKPGCGFPMARMIGLFSLVTGAVNSVALGQYSGKQTGETSLLRRVLHRISPGNILLADRYYASFWFLALSKTNGIDLVARAHHRRKIDFRKGLKLGYLDQLIAYHKPARPSWMSKDEYDVIPAIIVVRHLRYKVEQKGFRTREITLATTLLNANVYTAEELADLYRKRWQVELHIRSLKTQMQMEHLRCKSPAMIRKEIHCHMIGYNLVRMAMLASALRFNLLPSQISFTGTMEAIEEFAASLRDQTDHRTALWENLLITVAEITVGDRPGRQEKRELKRRQKNYKLMKTPRDPNRNRYATAA</sequence>
<dbReference type="InterPro" id="IPR047952">
    <property type="entry name" value="Transpos_IS4"/>
</dbReference>
<feature type="domain" description="Transposase IS4-like" evidence="2">
    <location>
        <begin position="136"/>
        <end position="366"/>
    </location>
</feature>
<evidence type="ECO:0000313" key="3">
    <source>
        <dbReference type="EMBL" id="QDV47440.1"/>
    </source>
</evidence>
<dbReference type="Pfam" id="PF01609">
    <property type="entry name" value="DDE_Tnp_1"/>
    <property type="match status" value="1"/>
</dbReference>
<dbReference type="NCBIfam" id="NF033592">
    <property type="entry name" value="transpos_IS4_1"/>
    <property type="match status" value="1"/>
</dbReference>
<evidence type="ECO:0000259" key="2">
    <source>
        <dbReference type="Pfam" id="PF01609"/>
    </source>
</evidence>
<dbReference type="GO" id="GO:0006313">
    <property type="term" value="P:DNA transposition"/>
    <property type="evidence" value="ECO:0007669"/>
    <property type="project" value="InterPro"/>
</dbReference>
<dbReference type="SUPFAM" id="SSF53098">
    <property type="entry name" value="Ribonuclease H-like"/>
    <property type="match status" value="1"/>
</dbReference>
<name>A0A518I2V4_9BACT</name>
<dbReference type="GO" id="GO:0004803">
    <property type="term" value="F:transposase activity"/>
    <property type="evidence" value="ECO:0007669"/>
    <property type="project" value="InterPro"/>
</dbReference>